<dbReference type="EMBL" id="CP063133">
    <property type="protein sequence ID" value="QOU19052.1"/>
    <property type="molecule type" value="Genomic_DNA"/>
</dbReference>
<feature type="region of interest" description="Disordered" evidence="1">
    <location>
        <begin position="391"/>
        <end position="426"/>
    </location>
</feature>
<name>A0A871R7J6_DEKBR</name>
<feature type="region of interest" description="Disordered" evidence="1">
    <location>
        <begin position="123"/>
        <end position="142"/>
    </location>
</feature>
<organism evidence="2 3">
    <name type="scientific">Dekkera bruxellensis</name>
    <name type="common">Brettanomyces custersii</name>
    <dbReference type="NCBI Taxonomy" id="5007"/>
    <lineage>
        <taxon>Eukaryota</taxon>
        <taxon>Fungi</taxon>
        <taxon>Dikarya</taxon>
        <taxon>Ascomycota</taxon>
        <taxon>Saccharomycotina</taxon>
        <taxon>Pichiomycetes</taxon>
        <taxon>Pichiales</taxon>
        <taxon>Pichiaceae</taxon>
        <taxon>Brettanomyces</taxon>
    </lineage>
</organism>
<feature type="compositionally biased region" description="Basic and acidic residues" evidence="1">
    <location>
        <begin position="401"/>
        <end position="415"/>
    </location>
</feature>
<feature type="compositionally biased region" description="Polar residues" evidence="1">
    <location>
        <begin position="549"/>
        <end position="562"/>
    </location>
</feature>
<evidence type="ECO:0000313" key="3">
    <source>
        <dbReference type="Proteomes" id="UP000663131"/>
    </source>
</evidence>
<accession>A0A871R7J6</accession>
<dbReference type="OrthoDB" id="5204833at2759"/>
<sequence>MTGQINGSVLELSFFLTTSKIVLTLSLHQLQTLNIEAWLNTINFLSVAYLKFLMNEPETFNIPGGFPGGSQFDNTQPRQQLLFDRDSVSTLSTPKKSKGKQEKIVTPSSSSFKFTNTNGRPLYPSFATSSPGSPSERHTPKIDDTLTDGICETSYCNKENQSFVDEMEHLQKKLFSSKLSTNVMNEFSHRYQKLRDENIANIERLNNTTSNDELKRRSSTRYSRAHKSRFNKMESISSHYAAIRAKRDKQEALSRSDAIPRLKRQTNATAVRSRPHRAVLEMPNDNMENLNRTPGQKHNAMQKVGSASKRQKTPTGDFKEVIDTPTRNKQEREKIQNTHLGRLKKNEAYKTTCKQSDSVAGYKPPQRNFKFQPSLKDSLVPKLLFSNKHASARARTPAKSSFERDVSSFSKEVKTKPTPPLSKKHRIPSYLRPTKASLQRAVSNKELLAQDSKTNLKFNTDSTHHSNKSKISPSRACSNLHSFLTEPGSNFSRNTSTPIPRYPTLGSHSTFSQNLKNYKDLTERPPLFSHHQIPKSRTVSGIPRLAKPRTSTIHKSPTSSSICKKPWQY</sequence>
<dbReference type="KEGG" id="bbrx:BRETT_004273"/>
<dbReference type="RefSeq" id="XP_041135545.1">
    <property type="nucleotide sequence ID" value="XM_041282769.1"/>
</dbReference>
<evidence type="ECO:0000256" key="1">
    <source>
        <dbReference type="SAM" id="MobiDB-lite"/>
    </source>
</evidence>
<feature type="region of interest" description="Disordered" evidence="1">
    <location>
        <begin position="548"/>
        <end position="569"/>
    </location>
</feature>
<proteinExistence type="predicted"/>
<protein>
    <submittedName>
        <fullName evidence="2">Uncharacterized protein</fullName>
    </submittedName>
</protein>
<reference evidence="2" key="1">
    <citation type="submission" date="2020-10" db="EMBL/GenBank/DDBJ databases">
        <authorList>
            <person name="Palmer J.M."/>
        </authorList>
    </citation>
    <scope>NUCLEOTIDE SEQUENCE</scope>
    <source>
        <strain evidence="2">UCD 2041</strain>
    </source>
</reference>
<feature type="compositionally biased region" description="Polar residues" evidence="1">
    <location>
        <begin position="106"/>
        <end position="117"/>
    </location>
</feature>
<reference evidence="2" key="2">
    <citation type="journal article" name="BMC Genomics">
        <title>New genome assemblies reveal patterns of domestication and adaptation across Brettanomyces (Dekkera) species.</title>
        <authorList>
            <person name="Roach M.J."/>
            <person name="Borneman A.R."/>
        </authorList>
    </citation>
    <scope>NUCLEOTIDE SEQUENCE</scope>
    <source>
        <strain evidence="2">UCD 2041</strain>
    </source>
</reference>
<evidence type="ECO:0000313" key="2">
    <source>
        <dbReference type="EMBL" id="QOU19052.1"/>
    </source>
</evidence>
<feature type="region of interest" description="Disordered" evidence="1">
    <location>
        <begin position="89"/>
        <end position="117"/>
    </location>
</feature>
<gene>
    <name evidence="2" type="ORF">BRETT_004273</name>
</gene>
<dbReference type="GeneID" id="64576196"/>
<dbReference type="Proteomes" id="UP000663131">
    <property type="component" value="Chromosome 5"/>
</dbReference>
<dbReference type="AlphaFoldDB" id="A0A871R7J6"/>